<organism evidence="2 3">
    <name type="scientific">Fistulina hepatica ATCC 64428</name>
    <dbReference type="NCBI Taxonomy" id="1128425"/>
    <lineage>
        <taxon>Eukaryota</taxon>
        <taxon>Fungi</taxon>
        <taxon>Dikarya</taxon>
        <taxon>Basidiomycota</taxon>
        <taxon>Agaricomycotina</taxon>
        <taxon>Agaricomycetes</taxon>
        <taxon>Agaricomycetidae</taxon>
        <taxon>Agaricales</taxon>
        <taxon>Fistulinaceae</taxon>
        <taxon>Fistulina</taxon>
    </lineage>
</organism>
<keyword evidence="1" id="KW-0812">Transmembrane</keyword>
<accession>A0A0D7AP69</accession>
<dbReference type="EMBL" id="KN881639">
    <property type="protein sequence ID" value="KIY52568.1"/>
    <property type="molecule type" value="Genomic_DNA"/>
</dbReference>
<keyword evidence="1" id="KW-1133">Transmembrane helix</keyword>
<gene>
    <name evidence="2" type="ORF">FISHEDRAFT_69724</name>
</gene>
<keyword evidence="1" id="KW-0472">Membrane</keyword>
<dbReference type="Proteomes" id="UP000054144">
    <property type="component" value="Unassembled WGS sequence"/>
</dbReference>
<feature type="transmembrane region" description="Helical" evidence="1">
    <location>
        <begin position="143"/>
        <end position="160"/>
    </location>
</feature>
<evidence type="ECO:0000256" key="1">
    <source>
        <dbReference type="SAM" id="Phobius"/>
    </source>
</evidence>
<name>A0A0D7AP69_9AGAR</name>
<protein>
    <submittedName>
        <fullName evidence="2">Uncharacterized protein</fullName>
    </submittedName>
</protein>
<sequence length="211" mass="23564">MSLSLPSYLNITLSPDEIATIEAAVSYWQQLSHVSIVFLEIHTSFITVLFSMLITLVFFSTKTLRCAPIFIFNVILILFGIAGGGLMIRLEVASLIHPLSTPNPSVASATAAFIGFTPNFVGMVLAYCLYVVYPPECMPKIKFFFIVGVPCLICMARLANEIYCQVLFNREIRSWLNGTVYTENEHGMDAVFSILEKNMGVEWSLQMINNL</sequence>
<keyword evidence="3" id="KW-1185">Reference proteome</keyword>
<dbReference type="AlphaFoldDB" id="A0A0D7AP69"/>
<feature type="transmembrane region" description="Helical" evidence="1">
    <location>
        <begin position="36"/>
        <end position="59"/>
    </location>
</feature>
<evidence type="ECO:0000313" key="3">
    <source>
        <dbReference type="Proteomes" id="UP000054144"/>
    </source>
</evidence>
<reference evidence="2 3" key="1">
    <citation type="journal article" date="2015" name="Fungal Genet. Biol.">
        <title>Evolution of novel wood decay mechanisms in Agaricales revealed by the genome sequences of Fistulina hepatica and Cylindrobasidium torrendii.</title>
        <authorList>
            <person name="Floudas D."/>
            <person name="Held B.W."/>
            <person name="Riley R."/>
            <person name="Nagy L.G."/>
            <person name="Koehler G."/>
            <person name="Ransdell A.S."/>
            <person name="Younus H."/>
            <person name="Chow J."/>
            <person name="Chiniquy J."/>
            <person name="Lipzen A."/>
            <person name="Tritt A."/>
            <person name="Sun H."/>
            <person name="Haridas S."/>
            <person name="LaButti K."/>
            <person name="Ohm R.A."/>
            <person name="Kues U."/>
            <person name="Blanchette R.A."/>
            <person name="Grigoriev I.V."/>
            <person name="Minto R.E."/>
            <person name="Hibbett D.S."/>
        </authorList>
    </citation>
    <scope>NUCLEOTIDE SEQUENCE [LARGE SCALE GENOMIC DNA]</scope>
    <source>
        <strain evidence="2 3">ATCC 64428</strain>
    </source>
</reference>
<evidence type="ECO:0000313" key="2">
    <source>
        <dbReference type="EMBL" id="KIY52568.1"/>
    </source>
</evidence>
<feature type="transmembrane region" description="Helical" evidence="1">
    <location>
        <begin position="66"/>
        <end position="88"/>
    </location>
</feature>
<feature type="transmembrane region" description="Helical" evidence="1">
    <location>
        <begin position="108"/>
        <end position="131"/>
    </location>
</feature>
<proteinExistence type="predicted"/>